<proteinExistence type="predicted"/>
<dbReference type="Proteomes" id="UP000091857">
    <property type="component" value="Chromosome 16"/>
</dbReference>
<dbReference type="EMBL" id="CM004402">
    <property type="protein sequence ID" value="OAY27336.1"/>
    <property type="molecule type" value="Genomic_DNA"/>
</dbReference>
<reference evidence="2" key="1">
    <citation type="journal article" date="2016" name="Nat. Biotechnol.">
        <title>Sequencing wild and cultivated cassava and related species reveals extensive interspecific hybridization and genetic diversity.</title>
        <authorList>
            <person name="Bredeson J.V."/>
            <person name="Lyons J.B."/>
            <person name="Prochnik S.E."/>
            <person name="Wu G.A."/>
            <person name="Ha C.M."/>
            <person name="Edsinger-Gonzales E."/>
            <person name="Grimwood J."/>
            <person name="Schmutz J."/>
            <person name="Rabbi I.Y."/>
            <person name="Egesi C."/>
            <person name="Nauluvula P."/>
            <person name="Lebot V."/>
            <person name="Ndunguru J."/>
            <person name="Mkamilo G."/>
            <person name="Bart R.S."/>
            <person name="Setter T.L."/>
            <person name="Gleadow R.M."/>
            <person name="Kulakow P."/>
            <person name="Ferguson M.E."/>
            <person name="Rounsley S."/>
            <person name="Rokhsar D.S."/>
        </authorList>
    </citation>
    <scope>NUCLEOTIDE SEQUENCE [LARGE SCALE GENOMIC DNA]</scope>
    <source>
        <strain evidence="2">cv. AM560-2</strain>
    </source>
</reference>
<evidence type="ECO:0000313" key="2">
    <source>
        <dbReference type="Proteomes" id="UP000091857"/>
    </source>
</evidence>
<gene>
    <name evidence="1" type="ORF">MANES_16G117801v8</name>
</gene>
<dbReference type="AlphaFoldDB" id="A0A2C9UC20"/>
<protein>
    <submittedName>
        <fullName evidence="1">Uncharacterized protein</fullName>
    </submittedName>
</protein>
<organism evidence="1 2">
    <name type="scientific">Manihot esculenta</name>
    <name type="common">Cassava</name>
    <name type="synonym">Jatropha manihot</name>
    <dbReference type="NCBI Taxonomy" id="3983"/>
    <lineage>
        <taxon>Eukaryota</taxon>
        <taxon>Viridiplantae</taxon>
        <taxon>Streptophyta</taxon>
        <taxon>Embryophyta</taxon>
        <taxon>Tracheophyta</taxon>
        <taxon>Spermatophyta</taxon>
        <taxon>Magnoliopsida</taxon>
        <taxon>eudicotyledons</taxon>
        <taxon>Gunneridae</taxon>
        <taxon>Pentapetalae</taxon>
        <taxon>rosids</taxon>
        <taxon>fabids</taxon>
        <taxon>Malpighiales</taxon>
        <taxon>Euphorbiaceae</taxon>
        <taxon>Crotonoideae</taxon>
        <taxon>Manihoteae</taxon>
        <taxon>Manihot</taxon>
    </lineage>
</organism>
<dbReference type="Gramene" id="Manes.16G117801.1.v8.1">
    <property type="protein sequence ID" value="Manes.16G117801.1.v8.1.CDS.1"/>
    <property type="gene ID" value="Manes.16G117801.v8.1"/>
</dbReference>
<name>A0A2C9UC20_MANES</name>
<keyword evidence="2" id="KW-1185">Reference proteome</keyword>
<evidence type="ECO:0000313" key="1">
    <source>
        <dbReference type="EMBL" id="OAY27336.1"/>
    </source>
</evidence>
<accession>A0A2C9UC20</accession>
<sequence length="127" mass="13942">MRRLTTIKNKSSADVELRVFAPPARPDHFRRIVRIKPGGKVNVSICEDTTGSGRLVIVMVYVDGVYSGVSLLPAYLAACSEVICDRGEDGLVHLQGIKPTLFSTCKPMFLYHLFLGMNCCGGLQQLI</sequence>
<dbReference type="OMA" id="CAYFPYL"/>
<comment type="caution">
    <text evidence="1">The sequence shown here is derived from an EMBL/GenBank/DDBJ whole genome shotgun (WGS) entry which is preliminary data.</text>
</comment>